<dbReference type="PANTHER" id="PTHR43075">
    <property type="entry name" value="FORMATE LYASE ACTIVATING ENZYME, PUTATIVE (AFU_ORTHOLOGUE AFUA_2G15630)-RELATED"/>
    <property type="match status" value="1"/>
</dbReference>
<dbReference type="AlphaFoldDB" id="A0A7C1IHH5"/>
<dbReference type="InterPro" id="IPR058240">
    <property type="entry name" value="rSAM_sf"/>
</dbReference>
<keyword evidence="4" id="KW-0411">Iron-sulfur</keyword>
<name>A0A7C1IHH5_9CREN</name>
<dbReference type="InterPro" id="IPR007197">
    <property type="entry name" value="rSAM"/>
</dbReference>
<keyword evidence="3" id="KW-0408">Iron</keyword>
<feature type="domain" description="Radical SAM core" evidence="5">
    <location>
        <begin position="162"/>
        <end position="319"/>
    </location>
</feature>
<organism evidence="6">
    <name type="scientific">Fervidicoccus fontis</name>
    <dbReference type="NCBI Taxonomy" id="683846"/>
    <lineage>
        <taxon>Archaea</taxon>
        <taxon>Thermoproteota</taxon>
        <taxon>Thermoprotei</taxon>
        <taxon>Fervidicoccales</taxon>
        <taxon>Fervidicoccaceae</taxon>
        <taxon>Fervidicoccus</taxon>
    </lineage>
</organism>
<protein>
    <submittedName>
        <fullName evidence="6">Radical SAM protein</fullName>
    </submittedName>
</protein>
<evidence type="ECO:0000259" key="5">
    <source>
        <dbReference type="Pfam" id="PF04055"/>
    </source>
</evidence>
<evidence type="ECO:0000256" key="4">
    <source>
        <dbReference type="ARBA" id="ARBA00023014"/>
    </source>
</evidence>
<evidence type="ECO:0000256" key="2">
    <source>
        <dbReference type="ARBA" id="ARBA00022723"/>
    </source>
</evidence>
<dbReference type="PANTHER" id="PTHR43075:SF1">
    <property type="entry name" value="FORMATE LYASE ACTIVATING ENZYME, PUTATIVE (AFU_ORTHOLOGUE AFUA_2G15630)-RELATED"/>
    <property type="match status" value="1"/>
</dbReference>
<keyword evidence="1" id="KW-0949">S-adenosyl-L-methionine</keyword>
<dbReference type="InterPro" id="IPR013785">
    <property type="entry name" value="Aldolase_TIM"/>
</dbReference>
<dbReference type="CDD" id="cd01335">
    <property type="entry name" value="Radical_SAM"/>
    <property type="match status" value="1"/>
</dbReference>
<evidence type="ECO:0000256" key="1">
    <source>
        <dbReference type="ARBA" id="ARBA00022691"/>
    </source>
</evidence>
<dbReference type="SFLD" id="SFLDS00029">
    <property type="entry name" value="Radical_SAM"/>
    <property type="match status" value="1"/>
</dbReference>
<evidence type="ECO:0000313" key="6">
    <source>
        <dbReference type="EMBL" id="HDS10293.1"/>
    </source>
</evidence>
<proteinExistence type="predicted"/>
<evidence type="ECO:0000256" key="3">
    <source>
        <dbReference type="ARBA" id="ARBA00023004"/>
    </source>
</evidence>
<dbReference type="SUPFAM" id="SSF102114">
    <property type="entry name" value="Radical SAM enzymes"/>
    <property type="match status" value="1"/>
</dbReference>
<accession>A0A7C1IHH5</accession>
<dbReference type="SFLD" id="SFLDG01099">
    <property type="entry name" value="Uncharacterised_Radical_SAM_Su"/>
    <property type="match status" value="1"/>
</dbReference>
<dbReference type="GO" id="GO:0051536">
    <property type="term" value="F:iron-sulfur cluster binding"/>
    <property type="evidence" value="ECO:0007669"/>
    <property type="project" value="UniProtKB-KW"/>
</dbReference>
<dbReference type="GO" id="GO:0003824">
    <property type="term" value="F:catalytic activity"/>
    <property type="evidence" value="ECO:0007669"/>
    <property type="project" value="InterPro"/>
</dbReference>
<reference evidence="6" key="1">
    <citation type="journal article" date="2020" name="mSystems">
        <title>Genome- and Community-Level Interaction Insights into Carbon Utilization and Element Cycling Functions of Hydrothermarchaeota in Hydrothermal Sediment.</title>
        <authorList>
            <person name="Zhou Z."/>
            <person name="Liu Y."/>
            <person name="Xu W."/>
            <person name="Pan J."/>
            <person name="Luo Z.H."/>
            <person name="Li M."/>
        </authorList>
    </citation>
    <scope>NUCLEOTIDE SEQUENCE [LARGE SCALE GENOMIC DNA]</scope>
    <source>
        <strain evidence="6">SpSt-123</strain>
    </source>
</reference>
<dbReference type="EMBL" id="DSDY01000051">
    <property type="protein sequence ID" value="HDS10293.1"/>
    <property type="molecule type" value="Genomic_DNA"/>
</dbReference>
<sequence>MRDYSASPVFVYRPDALLVWRDPVVKERLSWYYSVMRNERPARFLIARSVESPVNPYEISLSLDELWGIHDELSGRFSELYGRVRRGERVADELDKPRWSYLDVKVAIAYRLAEPCRMCERRCGARRMSGEKGVCLVNGKCIVHSYFHHIGEEAPLVPSGTIFYGGCPFKCVFCQNHDISQERVDWGEAVTPVQLARIQEELRLTGARNINHVGGDPIPHLPFILDSLRHLNVNVPQLWNSNMYMSLEATRLLLDIIDIWLPDLKYGNNGCARRLSLVDRYWEIATRNIKLAHDAGDIIIRHLVMPGHVECCTKPVLEWIARNTPRALVNIMDQYRPEHLVLRHPEKYREIARRPTREEVEEAYRYAEELGIVYKPVS</sequence>
<dbReference type="GO" id="GO:0046872">
    <property type="term" value="F:metal ion binding"/>
    <property type="evidence" value="ECO:0007669"/>
    <property type="project" value="UniProtKB-KW"/>
</dbReference>
<dbReference type="Pfam" id="PF04055">
    <property type="entry name" value="Radical_SAM"/>
    <property type="match status" value="1"/>
</dbReference>
<keyword evidence="2" id="KW-0479">Metal-binding</keyword>
<comment type="caution">
    <text evidence="6">The sequence shown here is derived from an EMBL/GenBank/DDBJ whole genome shotgun (WGS) entry which is preliminary data.</text>
</comment>
<dbReference type="InterPro" id="IPR040085">
    <property type="entry name" value="MJ0674-like"/>
</dbReference>
<dbReference type="Gene3D" id="3.20.20.70">
    <property type="entry name" value="Aldolase class I"/>
    <property type="match status" value="1"/>
</dbReference>
<gene>
    <name evidence="6" type="ORF">ENO04_01525</name>
</gene>